<accession>A0A6J8CG64</accession>
<dbReference type="Proteomes" id="UP000507470">
    <property type="component" value="Unassembled WGS sequence"/>
</dbReference>
<evidence type="ECO:0000313" key="3">
    <source>
        <dbReference type="Proteomes" id="UP000507470"/>
    </source>
</evidence>
<keyword evidence="1" id="KW-0472">Membrane</keyword>
<protein>
    <submittedName>
        <fullName evidence="2">Uncharacterized protein</fullName>
    </submittedName>
</protein>
<organism evidence="2 3">
    <name type="scientific">Mytilus coruscus</name>
    <name type="common">Sea mussel</name>
    <dbReference type="NCBI Taxonomy" id="42192"/>
    <lineage>
        <taxon>Eukaryota</taxon>
        <taxon>Metazoa</taxon>
        <taxon>Spiralia</taxon>
        <taxon>Lophotrochozoa</taxon>
        <taxon>Mollusca</taxon>
        <taxon>Bivalvia</taxon>
        <taxon>Autobranchia</taxon>
        <taxon>Pteriomorphia</taxon>
        <taxon>Mytilida</taxon>
        <taxon>Mytiloidea</taxon>
        <taxon>Mytilidae</taxon>
        <taxon>Mytilinae</taxon>
        <taxon>Mytilus</taxon>
    </lineage>
</organism>
<dbReference type="EMBL" id="CACVKT020005287">
    <property type="protein sequence ID" value="CAC5394466.1"/>
    <property type="molecule type" value="Genomic_DNA"/>
</dbReference>
<gene>
    <name evidence="2" type="ORF">MCOR_29213</name>
</gene>
<feature type="transmembrane region" description="Helical" evidence="1">
    <location>
        <begin position="174"/>
        <end position="196"/>
    </location>
</feature>
<evidence type="ECO:0000313" key="2">
    <source>
        <dbReference type="EMBL" id="CAC5394466.1"/>
    </source>
</evidence>
<name>A0A6J8CG64_MYTCO</name>
<evidence type="ECO:0000256" key="1">
    <source>
        <dbReference type="SAM" id="Phobius"/>
    </source>
</evidence>
<dbReference type="OrthoDB" id="196393at2759"/>
<proteinExistence type="predicted"/>
<keyword evidence="1" id="KW-0812">Transmembrane</keyword>
<sequence>MIFSTFQPADNYIKRWLCHLSHLASTSDQTDDKRVGPGNINLRKKKRISNKCDEENSQEEAAKNARLAKMMSLSASQMVMSLPASQMVMSLPAWQMPTDGDVLISLADGDVHISQSVGDVPVSQSVGDVPVSQSYGDVPVSQSDGGIPVSLSDYDVCVSQSDKVPVKLRFQNSIGILIVIGTIDLLVLFVSGMRIVSQKGSITDKLSHLQTMNINTKEMRQYFPTQVADEAVRQCKLCINHSPGVAHCKTCKLNICTACNNLHKKYGRY</sequence>
<dbReference type="AlphaFoldDB" id="A0A6J8CG64"/>
<reference evidence="2 3" key="1">
    <citation type="submission" date="2020-06" db="EMBL/GenBank/DDBJ databases">
        <authorList>
            <person name="Li R."/>
            <person name="Bekaert M."/>
        </authorList>
    </citation>
    <scope>NUCLEOTIDE SEQUENCE [LARGE SCALE GENOMIC DNA]</scope>
    <source>
        <strain evidence="3">wild</strain>
    </source>
</reference>
<keyword evidence="1" id="KW-1133">Transmembrane helix</keyword>
<keyword evidence="3" id="KW-1185">Reference proteome</keyword>